<proteinExistence type="predicted"/>
<dbReference type="AlphaFoldDB" id="A0A310SJP2"/>
<accession>A0A310SJP2</accession>
<dbReference type="OrthoDB" id="10062605at2759"/>
<keyword evidence="2" id="KW-0812">Transmembrane</keyword>
<reference evidence="3 4" key="1">
    <citation type="submission" date="2015-07" db="EMBL/GenBank/DDBJ databases">
        <title>The genome of Eufriesea mexicana.</title>
        <authorList>
            <person name="Pan H."/>
            <person name="Kapheim K."/>
        </authorList>
    </citation>
    <scope>NUCLEOTIDE SEQUENCE [LARGE SCALE GENOMIC DNA]</scope>
    <source>
        <strain evidence="3">0111107269</strain>
        <tissue evidence="3">Whole body</tissue>
    </source>
</reference>
<dbReference type="EMBL" id="KQ766607">
    <property type="protein sequence ID" value="OAD53622.1"/>
    <property type="molecule type" value="Genomic_DNA"/>
</dbReference>
<name>A0A310SJP2_9HYME</name>
<keyword evidence="2" id="KW-1133">Transmembrane helix</keyword>
<sequence>MIEENSGEAGDDLPKIRYRNGLPSNNRTMMTRRRASIATISRPLSSQDMIKAISRQRNSVSGRVTLRRPSLCFESQRWENEKLNLTDANSVVELRDIFEHTESRRNSIEENNNLLRNDQSNNLNSTICDIISNIKDKDRLITKQNSFMESSVTKTVEKQLKSCIRTAEPLRITRNIETWRPILWFMFIFFLGFYAKQITSTFI</sequence>
<gene>
    <name evidence="3" type="ORF">WN48_09613</name>
</gene>
<evidence type="ECO:0000256" key="2">
    <source>
        <dbReference type="SAM" id="Phobius"/>
    </source>
</evidence>
<feature type="transmembrane region" description="Helical" evidence="2">
    <location>
        <begin position="178"/>
        <end position="195"/>
    </location>
</feature>
<evidence type="ECO:0000313" key="3">
    <source>
        <dbReference type="EMBL" id="OAD53622.1"/>
    </source>
</evidence>
<feature type="region of interest" description="Disordered" evidence="1">
    <location>
        <begin position="1"/>
        <end position="26"/>
    </location>
</feature>
<dbReference type="Proteomes" id="UP000250275">
    <property type="component" value="Unassembled WGS sequence"/>
</dbReference>
<keyword evidence="2" id="KW-0472">Membrane</keyword>
<evidence type="ECO:0000256" key="1">
    <source>
        <dbReference type="SAM" id="MobiDB-lite"/>
    </source>
</evidence>
<organism evidence="3 4">
    <name type="scientific">Eufriesea mexicana</name>
    <dbReference type="NCBI Taxonomy" id="516756"/>
    <lineage>
        <taxon>Eukaryota</taxon>
        <taxon>Metazoa</taxon>
        <taxon>Ecdysozoa</taxon>
        <taxon>Arthropoda</taxon>
        <taxon>Hexapoda</taxon>
        <taxon>Insecta</taxon>
        <taxon>Pterygota</taxon>
        <taxon>Neoptera</taxon>
        <taxon>Endopterygota</taxon>
        <taxon>Hymenoptera</taxon>
        <taxon>Apocrita</taxon>
        <taxon>Aculeata</taxon>
        <taxon>Apoidea</taxon>
        <taxon>Anthophila</taxon>
        <taxon>Apidae</taxon>
        <taxon>Eufriesea</taxon>
    </lineage>
</organism>
<evidence type="ECO:0000313" key="4">
    <source>
        <dbReference type="Proteomes" id="UP000250275"/>
    </source>
</evidence>
<keyword evidence="4" id="KW-1185">Reference proteome</keyword>
<feature type="compositionally biased region" description="Acidic residues" evidence="1">
    <location>
        <begin position="1"/>
        <end position="11"/>
    </location>
</feature>
<protein>
    <submittedName>
        <fullName evidence="3">Uncharacterized protein</fullName>
    </submittedName>
</protein>
<feature type="non-terminal residue" evidence="3">
    <location>
        <position position="203"/>
    </location>
</feature>